<reference evidence="4" key="1">
    <citation type="submission" date="2020-02" db="EMBL/GenBank/DDBJ databases">
        <authorList>
            <person name="Meier V. D."/>
        </authorList>
    </citation>
    <scope>NUCLEOTIDE SEQUENCE</scope>
    <source>
        <strain evidence="4">AVDCRST_MAG73</strain>
    </source>
</reference>
<keyword evidence="1" id="KW-0238">DNA-binding</keyword>
<feature type="non-terminal residue" evidence="4">
    <location>
        <position position="95"/>
    </location>
</feature>
<sequence length="95" mass="9841">MSGAGDDGAGDRPVRVLLVEDHAAFRQALALAFGLEPDLRVVAQAEDLARARAAIAAHRDIAVAVLDLDLPDGHGADLIRDLRAANPGAQALVLT</sequence>
<protein>
    <recommendedName>
        <fullName evidence="3">Response regulatory domain-containing protein</fullName>
    </recommendedName>
</protein>
<dbReference type="InterPro" id="IPR039420">
    <property type="entry name" value="WalR-like"/>
</dbReference>
<evidence type="ECO:0000313" key="4">
    <source>
        <dbReference type="EMBL" id="CAA9535264.1"/>
    </source>
</evidence>
<feature type="modified residue" description="4-aspartylphosphate" evidence="2">
    <location>
        <position position="67"/>
    </location>
</feature>
<evidence type="ECO:0000259" key="3">
    <source>
        <dbReference type="PROSITE" id="PS50110"/>
    </source>
</evidence>
<dbReference type="SUPFAM" id="SSF52172">
    <property type="entry name" value="CheY-like"/>
    <property type="match status" value="1"/>
</dbReference>
<evidence type="ECO:0000256" key="2">
    <source>
        <dbReference type="PROSITE-ProRule" id="PRU00169"/>
    </source>
</evidence>
<feature type="domain" description="Response regulatory" evidence="3">
    <location>
        <begin position="15"/>
        <end position="95"/>
    </location>
</feature>
<dbReference type="GO" id="GO:0003677">
    <property type="term" value="F:DNA binding"/>
    <property type="evidence" value="ECO:0007669"/>
    <property type="project" value="UniProtKB-KW"/>
</dbReference>
<organism evidence="4">
    <name type="scientific">uncultured Thermomicrobiales bacterium</name>
    <dbReference type="NCBI Taxonomy" id="1645740"/>
    <lineage>
        <taxon>Bacteria</taxon>
        <taxon>Pseudomonadati</taxon>
        <taxon>Thermomicrobiota</taxon>
        <taxon>Thermomicrobia</taxon>
        <taxon>Thermomicrobiales</taxon>
        <taxon>environmental samples</taxon>
    </lineage>
</organism>
<dbReference type="PROSITE" id="PS50110">
    <property type="entry name" value="RESPONSE_REGULATORY"/>
    <property type="match status" value="1"/>
</dbReference>
<dbReference type="EMBL" id="CADCWE010000083">
    <property type="protein sequence ID" value="CAA9535264.1"/>
    <property type="molecule type" value="Genomic_DNA"/>
</dbReference>
<dbReference type="PANTHER" id="PTHR43214">
    <property type="entry name" value="TWO-COMPONENT RESPONSE REGULATOR"/>
    <property type="match status" value="1"/>
</dbReference>
<keyword evidence="2" id="KW-0597">Phosphoprotein</keyword>
<dbReference type="InterPro" id="IPR001789">
    <property type="entry name" value="Sig_transdc_resp-reg_receiver"/>
</dbReference>
<name>A0A6J4U0T4_9BACT</name>
<dbReference type="GO" id="GO:0000160">
    <property type="term" value="P:phosphorelay signal transduction system"/>
    <property type="evidence" value="ECO:0007669"/>
    <property type="project" value="InterPro"/>
</dbReference>
<dbReference type="InterPro" id="IPR011006">
    <property type="entry name" value="CheY-like_superfamily"/>
</dbReference>
<accession>A0A6J4U0T4</accession>
<evidence type="ECO:0000256" key="1">
    <source>
        <dbReference type="ARBA" id="ARBA00023125"/>
    </source>
</evidence>
<proteinExistence type="predicted"/>
<gene>
    <name evidence="4" type="ORF">AVDCRST_MAG73-1330</name>
</gene>
<dbReference type="Pfam" id="PF00072">
    <property type="entry name" value="Response_reg"/>
    <property type="match status" value="1"/>
</dbReference>
<dbReference type="AlphaFoldDB" id="A0A6J4U0T4"/>
<dbReference type="Gene3D" id="3.40.50.2300">
    <property type="match status" value="1"/>
</dbReference>